<keyword evidence="2" id="KW-0677">Repeat</keyword>
<dbReference type="InterPro" id="IPR015943">
    <property type="entry name" value="WD40/YVTN_repeat-like_dom_sf"/>
</dbReference>
<name>A0A0D0AIQ0_9AGAM</name>
<evidence type="ECO:0000256" key="1">
    <source>
        <dbReference type="ARBA" id="ARBA00022574"/>
    </source>
</evidence>
<keyword evidence="1 3" id="KW-0853">WD repeat</keyword>
<reference evidence="5" key="2">
    <citation type="submission" date="2015-01" db="EMBL/GenBank/DDBJ databases">
        <title>Evolutionary Origins and Diversification of the Mycorrhizal Mutualists.</title>
        <authorList>
            <consortium name="DOE Joint Genome Institute"/>
            <consortium name="Mycorrhizal Genomics Consortium"/>
            <person name="Kohler A."/>
            <person name="Kuo A."/>
            <person name="Nagy L.G."/>
            <person name="Floudas D."/>
            <person name="Copeland A."/>
            <person name="Barry K.W."/>
            <person name="Cichocki N."/>
            <person name="Veneault-Fourrey C."/>
            <person name="LaButti K."/>
            <person name="Lindquist E.A."/>
            <person name="Lipzen A."/>
            <person name="Lundell T."/>
            <person name="Morin E."/>
            <person name="Murat C."/>
            <person name="Riley R."/>
            <person name="Ohm R."/>
            <person name="Sun H."/>
            <person name="Tunlid A."/>
            <person name="Henrissat B."/>
            <person name="Grigoriev I.V."/>
            <person name="Hibbett D.S."/>
            <person name="Martin F."/>
        </authorList>
    </citation>
    <scope>NUCLEOTIDE SEQUENCE [LARGE SCALE GENOMIC DNA]</scope>
    <source>
        <strain evidence="5">UH-Slu-Lm8-n1</strain>
    </source>
</reference>
<evidence type="ECO:0000256" key="2">
    <source>
        <dbReference type="ARBA" id="ARBA00022737"/>
    </source>
</evidence>
<dbReference type="AlphaFoldDB" id="A0A0D0AIQ0"/>
<dbReference type="InterPro" id="IPR019775">
    <property type="entry name" value="WD40_repeat_CS"/>
</dbReference>
<feature type="non-terminal residue" evidence="4">
    <location>
        <position position="1"/>
    </location>
</feature>
<evidence type="ECO:0000313" key="5">
    <source>
        <dbReference type="Proteomes" id="UP000054485"/>
    </source>
</evidence>
<dbReference type="InterPro" id="IPR001680">
    <property type="entry name" value="WD40_rpt"/>
</dbReference>
<gene>
    <name evidence="4" type="ORF">CY34DRAFT_102601</name>
</gene>
<proteinExistence type="predicted"/>
<evidence type="ECO:0000256" key="3">
    <source>
        <dbReference type="PROSITE-ProRule" id="PRU00221"/>
    </source>
</evidence>
<dbReference type="HOGENOM" id="CLU_3112228_0_0_1"/>
<evidence type="ECO:0000313" key="4">
    <source>
        <dbReference type="EMBL" id="KIK31873.1"/>
    </source>
</evidence>
<sequence>NARSYSTNGARLVSASIDYSVRIWDFETNQQLGDPLWHDDRVFAIAVSFDG</sequence>
<feature type="repeat" description="WD" evidence="3">
    <location>
        <begin position="1"/>
        <end position="34"/>
    </location>
</feature>
<dbReference type="SUPFAM" id="SSF50978">
    <property type="entry name" value="WD40 repeat-like"/>
    <property type="match status" value="1"/>
</dbReference>
<dbReference type="PROSITE" id="PS50294">
    <property type="entry name" value="WD_REPEATS_REGION"/>
    <property type="match status" value="1"/>
</dbReference>
<dbReference type="Proteomes" id="UP000054485">
    <property type="component" value="Unassembled WGS sequence"/>
</dbReference>
<dbReference type="InterPro" id="IPR036322">
    <property type="entry name" value="WD40_repeat_dom_sf"/>
</dbReference>
<dbReference type="InParanoid" id="A0A0D0AIQ0"/>
<evidence type="ECO:0008006" key="6">
    <source>
        <dbReference type="Google" id="ProtNLM"/>
    </source>
</evidence>
<dbReference type="Gene3D" id="2.130.10.10">
    <property type="entry name" value="YVTN repeat-like/Quinoprotein amine dehydrogenase"/>
    <property type="match status" value="1"/>
</dbReference>
<accession>A0A0D0AIQ0</accession>
<protein>
    <recommendedName>
        <fullName evidence="6">WD40 repeat-like protein</fullName>
    </recommendedName>
</protein>
<organism evidence="4 5">
    <name type="scientific">Suillus luteus UH-Slu-Lm8-n1</name>
    <dbReference type="NCBI Taxonomy" id="930992"/>
    <lineage>
        <taxon>Eukaryota</taxon>
        <taxon>Fungi</taxon>
        <taxon>Dikarya</taxon>
        <taxon>Basidiomycota</taxon>
        <taxon>Agaricomycotina</taxon>
        <taxon>Agaricomycetes</taxon>
        <taxon>Agaricomycetidae</taxon>
        <taxon>Boletales</taxon>
        <taxon>Suillineae</taxon>
        <taxon>Suillaceae</taxon>
        <taxon>Suillus</taxon>
    </lineage>
</organism>
<keyword evidence="5" id="KW-1185">Reference proteome</keyword>
<dbReference type="OrthoDB" id="1367865at2759"/>
<dbReference type="EMBL" id="KN836568">
    <property type="protein sequence ID" value="KIK31873.1"/>
    <property type="molecule type" value="Genomic_DNA"/>
</dbReference>
<dbReference type="PROSITE" id="PS00678">
    <property type="entry name" value="WD_REPEATS_1"/>
    <property type="match status" value="1"/>
</dbReference>
<reference evidence="4 5" key="1">
    <citation type="submission" date="2014-04" db="EMBL/GenBank/DDBJ databases">
        <authorList>
            <consortium name="DOE Joint Genome Institute"/>
            <person name="Kuo A."/>
            <person name="Ruytinx J."/>
            <person name="Rineau F."/>
            <person name="Colpaert J."/>
            <person name="Kohler A."/>
            <person name="Nagy L.G."/>
            <person name="Floudas D."/>
            <person name="Copeland A."/>
            <person name="Barry K.W."/>
            <person name="Cichocki N."/>
            <person name="Veneault-Fourrey C."/>
            <person name="LaButti K."/>
            <person name="Lindquist E.A."/>
            <person name="Lipzen A."/>
            <person name="Lundell T."/>
            <person name="Morin E."/>
            <person name="Murat C."/>
            <person name="Sun H."/>
            <person name="Tunlid A."/>
            <person name="Henrissat B."/>
            <person name="Grigoriev I.V."/>
            <person name="Hibbett D.S."/>
            <person name="Martin F."/>
            <person name="Nordberg H.P."/>
            <person name="Cantor M.N."/>
            <person name="Hua S.X."/>
        </authorList>
    </citation>
    <scope>NUCLEOTIDE SEQUENCE [LARGE SCALE GENOMIC DNA]</scope>
    <source>
        <strain evidence="4 5">UH-Slu-Lm8-n1</strain>
    </source>
</reference>
<dbReference type="PROSITE" id="PS50082">
    <property type="entry name" value="WD_REPEATS_2"/>
    <property type="match status" value="1"/>
</dbReference>